<name>A0A1M2W4U1_TRAPU</name>
<protein>
    <submittedName>
        <fullName evidence="1">Uncharacterized protein</fullName>
    </submittedName>
</protein>
<evidence type="ECO:0000313" key="1">
    <source>
        <dbReference type="EMBL" id="OJT14871.1"/>
    </source>
</evidence>
<dbReference type="AlphaFoldDB" id="A0A1M2W4U1"/>
<evidence type="ECO:0000313" key="2">
    <source>
        <dbReference type="Proteomes" id="UP000184267"/>
    </source>
</evidence>
<sequence length="166" mass="18129">CAMSYISRRRRSVGRTTATGRLIAEDVTTIHGCSWNKFGVIKKWIQPAAAALLDSELKILRIALNPLFATRHDALSEAGRAKVSLCVVVRDTGKGTTSAVADWRARSGMCGLAPIKQRERVAVSLMDVRRASSSLRLACRTGDRRRCLRAVEARGRGKDSAGKMFA</sequence>
<comment type="caution">
    <text evidence="1">The sequence shown here is derived from an EMBL/GenBank/DDBJ whole genome shotgun (WGS) entry which is preliminary data.</text>
</comment>
<gene>
    <name evidence="1" type="ORF">TRAPUB_8574</name>
</gene>
<accession>A0A1M2W4U1</accession>
<reference evidence="1 2" key="1">
    <citation type="submission" date="2016-10" db="EMBL/GenBank/DDBJ databases">
        <title>Genome sequence of the basidiomycete white-rot fungus Trametes pubescens.</title>
        <authorList>
            <person name="Makela M.R."/>
            <person name="Granchi Z."/>
            <person name="Peng M."/>
            <person name="De Vries R.P."/>
            <person name="Grigoriev I."/>
            <person name="Riley R."/>
            <person name="Hilden K."/>
        </authorList>
    </citation>
    <scope>NUCLEOTIDE SEQUENCE [LARGE SCALE GENOMIC DNA]</scope>
    <source>
        <strain evidence="1 2">FBCC735</strain>
    </source>
</reference>
<feature type="non-terminal residue" evidence="1">
    <location>
        <position position="1"/>
    </location>
</feature>
<dbReference type="Proteomes" id="UP000184267">
    <property type="component" value="Unassembled WGS sequence"/>
</dbReference>
<keyword evidence="2" id="KW-1185">Reference proteome</keyword>
<proteinExistence type="predicted"/>
<dbReference type="EMBL" id="MNAD01000227">
    <property type="protein sequence ID" value="OJT14871.1"/>
    <property type="molecule type" value="Genomic_DNA"/>
</dbReference>
<organism evidence="1 2">
    <name type="scientific">Trametes pubescens</name>
    <name type="common">White-rot fungus</name>
    <dbReference type="NCBI Taxonomy" id="154538"/>
    <lineage>
        <taxon>Eukaryota</taxon>
        <taxon>Fungi</taxon>
        <taxon>Dikarya</taxon>
        <taxon>Basidiomycota</taxon>
        <taxon>Agaricomycotina</taxon>
        <taxon>Agaricomycetes</taxon>
        <taxon>Polyporales</taxon>
        <taxon>Polyporaceae</taxon>
        <taxon>Trametes</taxon>
    </lineage>
</organism>